<feature type="repeat" description="WD" evidence="3">
    <location>
        <begin position="1347"/>
        <end position="1383"/>
    </location>
</feature>
<gene>
    <name evidence="6" type="ORF">BGZ99_009956</name>
</gene>
<feature type="repeat" description="WD" evidence="3">
    <location>
        <begin position="1221"/>
        <end position="1262"/>
    </location>
</feature>
<dbReference type="Proteomes" id="UP000738325">
    <property type="component" value="Unassembled WGS sequence"/>
</dbReference>
<dbReference type="InterPro" id="IPR001646">
    <property type="entry name" value="5peptide_repeat"/>
</dbReference>
<keyword evidence="1 3" id="KW-0853">WD repeat</keyword>
<dbReference type="SUPFAM" id="SSF141571">
    <property type="entry name" value="Pentapeptide repeat-like"/>
    <property type="match status" value="1"/>
</dbReference>
<feature type="repeat" description="WD" evidence="3">
    <location>
        <begin position="1599"/>
        <end position="1635"/>
    </location>
</feature>
<evidence type="ECO:0000313" key="7">
    <source>
        <dbReference type="Proteomes" id="UP000738325"/>
    </source>
</evidence>
<accession>A0A9P6R801</accession>
<feature type="repeat" description="WD" evidence="3">
    <location>
        <begin position="1515"/>
        <end position="1551"/>
    </location>
</feature>
<dbReference type="InterPro" id="IPR011047">
    <property type="entry name" value="Quinoprotein_ADH-like_sf"/>
</dbReference>
<keyword evidence="7" id="KW-1185">Reference proteome</keyword>
<organism evidence="6 7">
    <name type="scientific">Dissophora globulifera</name>
    <dbReference type="NCBI Taxonomy" id="979702"/>
    <lineage>
        <taxon>Eukaryota</taxon>
        <taxon>Fungi</taxon>
        <taxon>Fungi incertae sedis</taxon>
        <taxon>Mucoromycota</taxon>
        <taxon>Mortierellomycotina</taxon>
        <taxon>Mortierellomycetes</taxon>
        <taxon>Mortierellales</taxon>
        <taxon>Mortierellaceae</taxon>
        <taxon>Dissophora</taxon>
    </lineage>
</organism>
<evidence type="ECO:0000313" key="6">
    <source>
        <dbReference type="EMBL" id="KAG0311715.1"/>
    </source>
</evidence>
<feature type="repeat" description="WD" evidence="3">
    <location>
        <begin position="1263"/>
        <end position="1299"/>
    </location>
</feature>
<feature type="repeat" description="WD" evidence="3">
    <location>
        <begin position="1473"/>
        <end position="1505"/>
    </location>
</feature>
<dbReference type="Gene3D" id="2.130.10.10">
    <property type="entry name" value="YVTN repeat-like/Quinoprotein amine dehydrogenase"/>
    <property type="match status" value="5"/>
</dbReference>
<dbReference type="Pfam" id="PF00805">
    <property type="entry name" value="Pentapeptide"/>
    <property type="match status" value="1"/>
</dbReference>
<dbReference type="SUPFAM" id="SSF48371">
    <property type="entry name" value="ARM repeat"/>
    <property type="match status" value="1"/>
</dbReference>
<dbReference type="Pfam" id="PF23948">
    <property type="entry name" value="ARM_5"/>
    <property type="match status" value="1"/>
</dbReference>
<proteinExistence type="predicted"/>
<sequence>PFSSSQGTLSPQQALQLANLHLENAHKFKDSGIALALCDDAKAALSRMKTVAKKSLKTPRSAEDQALHDGIAAAYFEHGSLLEQLDHVEIAHISYKKAEKWGYVQGTKRPFFDSSSPSKSKEISSFSVIHTSSSSLSLGGSQVRDVAHIPPAIFGQDVAPAAAKHLLPKAGARLESTPQLAYCLGLLSSPSMLVRHLDEAEQAWSQAKADDEDERDRLRTVATDLTKAFINDVLKSPSTVAEVLCLAPVLDQEHFRRLLMTLIDGINQATLLELHLLEGLAQLMQCASPEYLDADDLVKILEVLSTRLTDTHQQSRQHVYRLTLVVSHVLDAMADCHVKDLKRVELHEPLSAYLNGLKNDSDPYLVYQAAYAFQALQYVPDDESPLQATLRRTRLVVKGISGIASAVKGFDVNGFIDGLAHLQDGLVEVYEVAKIGYDGAKALVESGQDLFDSLKEGLSFAKKRAWYPALRGIDNLIQNGRLAEVRRLICEAPCRRDLAFQWGVCQRLGEIAANPLWDLSTRRNAIDFLGEVYRNDAEWGQQAIVKQWIVNILKELATQSGSILQSAETLLGELCTDGDVRKQGLYQACLEKPRSQYPLAVAIPQLASPSLLDRVQNKPDIEADLRRLKERRLSERGEAVYIPPQAKPNLHAPDDALFPLMDKIQDFLRGDQKVMLLLGDSGAGKSTFNRALECDLWNTYKKKDGPIPLFINLAAVDKPDQDLIAKHLRRAEFTELQINELKGYRRLVLICDGYDESQQTHNLYMSNRLNQPGEWNVQMVISCRSESLGQDYRDRFQPSDSSRQATPELFQEAVIAPFSQDQVQEYIKRYVSMGTVWRVRDYLRSLESIPSLEDLVKNPFMLTLTMEVLPRIVNPGQDFTSVRVTRVALYDQFVEQWLERGKRRLADKDLNSQEKKDFERLADDGFTQNGISFLKDLACAIYKYQAGYPVVTYFHNADQGTWKQGFFSRKDEKQLLLEACPLARTGNQYRFIHKSILEYCLTRAVFEPQDEEKAKRLASMQALKRRGSVSSVESFENQDIREESEVPVPIEQAVLDSPLGWRLFVGEPSIIQFLAERVQQEPLFKQQLLAVIELSKVNKEARKAAANAITILTRAGVGFNGMDLKAIQIPGADVSGSQFDSAQLQGADLRKVNLGNVWLRRANLSNARMSGVQFGEWPYLKEEITVWSCAYSPDGKTLAVGLDDNTIGVYNTKTWDKINTMQGHTDRVLSVTYSPSGHQIASGGPDKTVRLWDAQTGAPSLILSGHTSLVMSVAYSPNGYHIASGSLDKTVRLWDAQTGAFGPILSDHTDGVYSVTYSPSGHQIASGGNDKTVRLWDAQTGAPGPVLRGHIGGINIVTYSPSGHHVASGSNDGTVRLWDTRTGAPGLVLNGHAGEVKSVTYSPSGHQIASGSSDETVRVWDAQNGAPGPIMTGHTSHVNSVTYSPDGRQIASASNDETVRLWDTQASVPDPILSGHTDRIWKVIYSPGGHQIASGSADKTLRLWDAWTGAPTLILSGHTDSVWSIAYSPSGHQIVSGSGDKTVRLWDAQTGVPGLILSGHTDTVWQVTYSPSGHQIASGGSDKTVRLWDAHTGAPGLILINHTNDITKLTYSPNGRQIASADLDKIIRLWDAETGAPGPILSGHTGDILSMTYSPSGHQIASGDRHSEVRLWDAETGAPGPILSGHTEAIDNVAYSPSGHQIASGSRDETVRLWDAQTGAPGPILSGHTGGINDVAYSPSGRQIASGSGDETVRLWDVDSGQCLVVVDDTRGRIESIAWNPTFEGMSFATCSGNSVRAWKVIEEDDQFQARLLWCSAHEGLTVLGASIQNTQGLSRVNIQLLKQRGAVGDPTSPLSLRDASRKLTGMASVVSKFKVAASLGTLNEP</sequence>
<dbReference type="Gene3D" id="3.40.50.300">
    <property type="entry name" value="P-loop containing nucleotide triphosphate hydrolases"/>
    <property type="match status" value="1"/>
</dbReference>
<dbReference type="PROSITE" id="PS50082">
    <property type="entry name" value="WD_REPEATS_2"/>
    <property type="match status" value="13"/>
</dbReference>
<feature type="non-terminal residue" evidence="6">
    <location>
        <position position="1886"/>
    </location>
</feature>
<dbReference type="InterPro" id="IPR056251">
    <property type="entry name" value="Arm_rpt_dom"/>
</dbReference>
<dbReference type="PRINTS" id="PR00320">
    <property type="entry name" value="GPROTEINBRPT"/>
</dbReference>
<dbReference type="Gene3D" id="2.160.20.80">
    <property type="entry name" value="E3 ubiquitin-protein ligase SopA"/>
    <property type="match status" value="1"/>
</dbReference>
<dbReference type="SUPFAM" id="SSF52540">
    <property type="entry name" value="P-loop containing nucleoside triphosphate hydrolases"/>
    <property type="match status" value="1"/>
</dbReference>
<dbReference type="PANTHER" id="PTHR44129">
    <property type="entry name" value="WD REPEAT-CONTAINING PROTEIN POP1"/>
    <property type="match status" value="1"/>
</dbReference>
<dbReference type="Pfam" id="PF00400">
    <property type="entry name" value="WD40"/>
    <property type="match status" value="14"/>
</dbReference>
<evidence type="ECO:0000256" key="2">
    <source>
        <dbReference type="ARBA" id="ARBA00022737"/>
    </source>
</evidence>
<dbReference type="InterPro" id="IPR016024">
    <property type="entry name" value="ARM-type_fold"/>
</dbReference>
<feature type="repeat" description="WD" evidence="3">
    <location>
        <begin position="1725"/>
        <end position="1766"/>
    </location>
</feature>
<feature type="repeat" description="WD" evidence="3">
    <location>
        <begin position="1557"/>
        <end position="1593"/>
    </location>
</feature>
<dbReference type="InterPro" id="IPR050349">
    <property type="entry name" value="WD_LIS1/nudF_dynein_reg"/>
</dbReference>
<dbReference type="PROSITE" id="PS00678">
    <property type="entry name" value="WD_REPEATS_1"/>
    <property type="match status" value="10"/>
</dbReference>
<feature type="domain" description="Arm-like repeat" evidence="5">
    <location>
        <begin position="208"/>
        <end position="560"/>
    </location>
</feature>
<feature type="domain" description="NACHT" evidence="4">
    <location>
        <begin position="674"/>
        <end position="832"/>
    </location>
</feature>
<comment type="caution">
    <text evidence="6">The sequence shown here is derived from an EMBL/GenBank/DDBJ whole genome shotgun (WGS) entry which is preliminary data.</text>
</comment>
<keyword evidence="2" id="KW-0677">Repeat</keyword>
<dbReference type="PROSITE" id="PS50294">
    <property type="entry name" value="WD_REPEATS_REGION"/>
    <property type="match status" value="13"/>
</dbReference>
<dbReference type="InterPro" id="IPR020472">
    <property type="entry name" value="WD40_PAC1"/>
</dbReference>
<dbReference type="OrthoDB" id="538223at2759"/>
<dbReference type="InterPro" id="IPR019775">
    <property type="entry name" value="WD40_repeat_CS"/>
</dbReference>
<dbReference type="InterPro" id="IPR007111">
    <property type="entry name" value="NACHT_NTPase"/>
</dbReference>
<dbReference type="Pfam" id="PF05729">
    <property type="entry name" value="NACHT"/>
    <property type="match status" value="1"/>
</dbReference>
<dbReference type="InterPro" id="IPR025662">
    <property type="entry name" value="Sigma_54_int_dom_ATP-bd_1"/>
</dbReference>
<dbReference type="EMBL" id="JAAAIP010000888">
    <property type="protein sequence ID" value="KAG0311715.1"/>
    <property type="molecule type" value="Genomic_DNA"/>
</dbReference>
<dbReference type="InterPro" id="IPR015943">
    <property type="entry name" value="WD40/YVTN_repeat-like_dom_sf"/>
</dbReference>
<feature type="repeat" description="WD" evidence="3">
    <location>
        <begin position="1683"/>
        <end position="1719"/>
    </location>
</feature>
<evidence type="ECO:0000259" key="5">
    <source>
        <dbReference type="Pfam" id="PF23948"/>
    </source>
</evidence>
<dbReference type="SUPFAM" id="SSF50978">
    <property type="entry name" value="WD40 repeat-like"/>
    <property type="match status" value="2"/>
</dbReference>
<evidence type="ECO:0000256" key="3">
    <source>
        <dbReference type="PROSITE-ProRule" id="PRU00221"/>
    </source>
</evidence>
<name>A0A9P6R801_9FUNG</name>
<dbReference type="InterPro" id="IPR027417">
    <property type="entry name" value="P-loop_NTPase"/>
</dbReference>
<dbReference type="InterPro" id="IPR001680">
    <property type="entry name" value="WD40_rpt"/>
</dbReference>
<reference evidence="6" key="1">
    <citation type="journal article" date="2020" name="Fungal Divers.">
        <title>Resolving the Mortierellaceae phylogeny through synthesis of multi-gene phylogenetics and phylogenomics.</title>
        <authorList>
            <person name="Vandepol N."/>
            <person name="Liber J."/>
            <person name="Desiro A."/>
            <person name="Na H."/>
            <person name="Kennedy M."/>
            <person name="Barry K."/>
            <person name="Grigoriev I.V."/>
            <person name="Miller A.N."/>
            <person name="O'Donnell K."/>
            <person name="Stajich J.E."/>
            <person name="Bonito G."/>
        </authorList>
    </citation>
    <scope>NUCLEOTIDE SEQUENCE</scope>
    <source>
        <strain evidence="6">REB-010B</strain>
    </source>
</reference>
<evidence type="ECO:0000256" key="1">
    <source>
        <dbReference type="ARBA" id="ARBA00022574"/>
    </source>
</evidence>
<dbReference type="InterPro" id="IPR036322">
    <property type="entry name" value="WD40_repeat_dom_sf"/>
</dbReference>
<feature type="repeat" description="WD" evidence="3">
    <location>
        <begin position="1389"/>
        <end position="1425"/>
    </location>
</feature>
<protein>
    <submittedName>
        <fullName evidence="6">Uncharacterized protein</fullName>
    </submittedName>
</protein>
<dbReference type="CDD" id="cd00200">
    <property type="entry name" value="WD40"/>
    <property type="match status" value="2"/>
</dbReference>
<dbReference type="PROSITE" id="PS00675">
    <property type="entry name" value="SIGMA54_INTERACT_1"/>
    <property type="match status" value="1"/>
</dbReference>
<feature type="repeat" description="WD" evidence="3">
    <location>
        <begin position="1431"/>
        <end position="1463"/>
    </location>
</feature>
<feature type="repeat" description="WD" evidence="3">
    <location>
        <begin position="1305"/>
        <end position="1341"/>
    </location>
</feature>
<feature type="repeat" description="WD" evidence="3">
    <location>
        <begin position="1641"/>
        <end position="1677"/>
    </location>
</feature>
<dbReference type="SMART" id="SM00320">
    <property type="entry name" value="WD40"/>
    <property type="match status" value="15"/>
</dbReference>
<evidence type="ECO:0000259" key="4">
    <source>
        <dbReference type="Pfam" id="PF05729"/>
    </source>
</evidence>
<dbReference type="SUPFAM" id="SSF50998">
    <property type="entry name" value="Quinoprotein alcohol dehydrogenase-like"/>
    <property type="match status" value="1"/>
</dbReference>